<dbReference type="SUPFAM" id="SSF55144">
    <property type="entry name" value="LigT-like"/>
    <property type="match status" value="1"/>
</dbReference>
<feature type="compositionally biased region" description="Low complexity" evidence="1">
    <location>
        <begin position="57"/>
        <end position="68"/>
    </location>
</feature>
<proteinExistence type="predicted"/>
<feature type="region of interest" description="Disordered" evidence="1">
    <location>
        <begin position="191"/>
        <end position="216"/>
    </location>
</feature>
<dbReference type="Proteomes" id="UP001642501">
    <property type="component" value="Unassembled WGS sequence"/>
</dbReference>
<dbReference type="Pfam" id="PF10469">
    <property type="entry name" value="AKAP7_NLS"/>
    <property type="match status" value="1"/>
</dbReference>
<evidence type="ECO:0000256" key="1">
    <source>
        <dbReference type="SAM" id="MobiDB-lite"/>
    </source>
</evidence>
<reference evidence="3 4" key="1">
    <citation type="submission" date="2024-01" db="EMBL/GenBank/DDBJ databases">
        <authorList>
            <person name="Allen C."/>
            <person name="Tagirdzhanova G."/>
        </authorList>
    </citation>
    <scope>NUCLEOTIDE SEQUENCE [LARGE SCALE GENOMIC DNA]</scope>
    <source>
        <strain evidence="3 4">CBS 573.63</strain>
    </source>
</reference>
<protein>
    <recommendedName>
        <fullName evidence="2">A-kinase anchor protein 7-like phosphoesterase domain-containing protein</fullName>
    </recommendedName>
</protein>
<dbReference type="Gene3D" id="3.90.1140.10">
    <property type="entry name" value="Cyclic phosphodiesterase"/>
    <property type="match status" value="1"/>
</dbReference>
<keyword evidence="4" id="KW-1185">Reference proteome</keyword>
<comment type="caution">
    <text evidence="3">The sequence shown here is derived from an EMBL/GenBank/DDBJ whole genome shotgun (WGS) entry which is preliminary data.</text>
</comment>
<name>A0ABP0DWV1_9PEZI</name>
<dbReference type="InterPro" id="IPR009097">
    <property type="entry name" value="Cyclic_Pdiesterase"/>
</dbReference>
<feature type="region of interest" description="Disordered" evidence="1">
    <location>
        <begin position="47"/>
        <end position="75"/>
    </location>
</feature>
<gene>
    <name evidence="3" type="ORF">SEPCBS57363_005313</name>
</gene>
<dbReference type="InterPro" id="IPR009210">
    <property type="entry name" value="ASCC1"/>
</dbReference>
<evidence type="ECO:0000313" key="3">
    <source>
        <dbReference type="EMBL" id="CAK7272768.1"/>
    </source>
</evidence>
<accession>A0ABP0DWV1</accession>
<evidence type="ECO:0000313" key="4">
    <source>
        <dbReference type="Proteomes" id="UP001642501"/>
    </source>
</evidence>
<feature type="domain" description="A-kinase anchor protein 7-like phosphoesterase" evidence="2">
    <location>
        <begin position="13"/>
        <end position="256"/>
    </location>
</feature>
<dbReference type="PANTHER" id="PTHR13360">
    <property type="entry name" value="ACTIVATING SIGNAL COINTEGRATOR 1 COMPLEX SUBUNIT 1"/>
    <property type="match status" value="1"/>
</dbReference>
<organism evidence="3 4">
    <name type="scientific">Sporothrix epigloea</name>
    <dbReference type="NCBI Taxonomy" id="1892477"/>
    <lineage>
        <taxon>Eukaryota</taxon>
        <taxon>Fungi</taxon>
        <taxon>Dikarya</taxon>
        <taxon>Ascomycota</taxon>
        <taxon>Pezizomycotina</taxon>
        <taxon>Sordariomycetes</taxon>
        <taxon>Sordariomycetidae</taxon>
        <taxon>Ophiostomatales</taxon>
        <taxon>Ophiostomataceae</taxon>
        <taxon>Sporothrix</taxon>
    </lineage>
</organism>
<evidence type="ECO:0000259" key="2">
    <source>
        <dbReference type="Pfam" id="PF10469"/>
    </source>
</evidence>
<dbReference type="InterPro" id="IPR019510">
    <property type="entry name" value="AKAP7-like_phosphoesterase"/>
</dbReference>
<dbReference type="EMBL" id="CAWUOM010000115">
    <property type="protein sequence ID" value="CAK7272768.1"/>
    <property type="molecule type" value="Genomic_DNA"/>
</dbReference>
<dbReference type="PANTHER" id="PTHR13360:SF1">
    <property type="entry name" value="ACTIVATING SIGNAL COINTEGRATOR 1 COMPLEX SUBUNIT 1"/>
    <property type="match status" value="1"/>
</dbReference>
<sequence>MPPSKPLPQPQLTHFLCIPLATPAGRPQLAHSLATFHADMSTMTVCMTSGGGGGPGSASNSKSTMRRGPLPPAALRPVGTLHLTLGMLSLGDGDRLEQALQRLQSLTKEGNLVEKPTSMALRGLHAMQPPARATVLYASPVDESTGQLAVAGGPLLSLCERVRAAFADLLVPDERPLLLHATIVNTVYAKERQGGGGGRENRSGQQKSYRGGRAAQGGRTKLKFDAREIIERYDDFVWMDRMQVQTIALCRMGARTTEVKDAGDIVDAAYYVEAEIEL</sequence>